<sequence>MPVTVGMLAVNWLARFSKHSCTFQYKDARERMGHSGIGMSTKTRIESRVGAIVLAAGSSSRMGEAKQLLPLADSTVLERTLGNLIGSNVDEIVLVLGSSAETIRERLAESSTRQLRILVNPDYGQGMATSLRAGLAVLDKNIKAALIVLADQPFVRTKTFDRIIDQYRRSDAQIVIPMFQGFRGNPVLLDRSVFLEVMALRGDIGCRAIFGNHLDRIVKEEVNDVGILLDIDNKDDYERLRDFGPLGPPPSWLAMKLRHSAS</sequence>
<dbReference type="SUPFAM" id="SSF53448">
    <property type="entry name" value="Nucleotide-diphospho-sugar transferases"/>
    <property type="match status" value="1"/>
</dbReference>
<dbReference type="CDD" id="cd04182">
    <property type="entry name" value="GT_2_like_f"/>
    <property type="match status" value="1"/>
</dbReference>
<dbReference type="EMBL" id="CP132942">
    <property type="protein sequence ID" value="XCB35560.1"/>
    <property type="molecule type" value="Genomic_DNA"/>
</dbReference>
<protein>
    <submittedName>
        <fullName evidence="2">Nucleotidyltransferase family protein</fullName>
    </submittedName>
</protein>
<dbReference type="PANTHER" id="PTHR43777:SF1">
    <property type="entry name" value="MOLYBDENUM COFACTOR CYTIDYLYLTRANSFERASE"/>
    <property type="match status" value="1"/>
</dbReference>
<dbReference type="InterPro" id="IPR025877">
    <property type="entry name" value="MobA-like_NTP_Trfase"/>
</dbReference>
<evidence type="ECO:0000259" key="1">
    <source>
        <dbReference type="Pfam" id="PF12804"/>
    </source>
</evidence>
<proteinExistence type="predicted"/>
<dbReference type="Pfam" id="PF12804">
    <property type="entry name" value="NTP_transf_3"/>
    <property type="match status" value="1"/>
</dbReference>
<evidence type="ECO:0000313" key="2">
    <source>
        <dbReference type="EMBL" id="XCB35560.1"/>
    </source>
</evidence>
<organism evidence="2">
    <name type="scientific">Tunturiibacter psychrotolerans</name>
    <dbReference type="NCBI Taxonomy" id="3069686"/>
    <lineage>
        <taxon>Bacteria</taxon>
        <taxon>Pseudomonadati</taxon>
        <taxon>Acidobacteriota</taxon>
        <taxon>Terriglobia</taxon>
        <taxon>Terriglobales</taxon>
        <taxon>Acidobacteriaceae</taxon>
        <taxon>Tunturiibacter</taxon>
    </lineage>
</organism>
<dbReference type="RefSeq" id="WP_353067635.1">
    <property type="nucleotide sequence ID" value="NZ_CP132942.1"/>
</dbReference>
<reference evidence="2" key="1">
    <citation type="submission" date="2023-08" db="EMBL/GenBank/DDBJ databases">
        <authorList>
            <person name="Messyasz A."/>
            <person name="Mannisto M.K."/>
            <person name="Kerkhof L.J."/>
            <person name="Haggblom M."/>
        </authorList>
    </citation>
    <scope>NUCLEOTIDE SEQUENCE</scope>
    <source>
        <strain evidence="2">X5P6</strain>
    </source>
</reference>
<reference evidence="2" key="2">
    <citation type="journal article" date="2024" name="Environ. Microbiol.">
        <title>Genome analysis and description of Tunturibacter gen. nov. expands the diversity of Terriglobia in tundra soils.</title>
        <authorList>
            <person name="Messyasz A."/>
            <person name="Mannisto M.K."/>
            <person name="Kerkhof L.J."/>
            <person name="Haggblom M.M."/>
        </authorList>
    </citation>
    <scope>NUCLEOTIDE SEQUENCE</scope>
    <source>
        <strain evidence="2">X5P6</strain>
    </source>
</reference>
<feature type="domain" description="MobA-like NTP transferase" evidence="1">
    <location>
        <begin position="51"/>
        <end position="213"/>
    </location>
</feature>
<dbReference type="InterPro" id="IPR029044">
    <property type="entry name" value="Nucleotide-diphossugar_trans"/>
</dbReference>
<dbReference type="PANTHER" id="PTHR43777">
    <property type="entry name" value="MOLYBDENUM COFACTOR CYTIDYLYLTRANSFERASE"/>
    <property type="match status" value="1"/>
</dbReference>
<accession>A0AAU7ZWZ8</accession>
<dbReference type="GO" id="GO:0016779">
    <property type="term" value="F:nucleotidyltransferase activity"/>
    <property type="evidence" value="ECO:0007669"/>
    <property type="project" value="UniProtKB-ARBA"/>
</dbReference>
<gene>
    <name evidence="2" type="ORF">RBB77_14135</name>
</gene>
<dbReference type="KEGG" id="tpsc:RBB77_14135"/>
<name>A0AAU7ZWZ8_9BACT</name>
<dbReference type="AlphaFoldDB" id="A0AAU7ZWZ8"/>
<dbReference type="Gene3D" id="3.90.550.10">
    <property type="entry name" value="Spore Coat Polysaccharide Biosynthesis Protein SpsA, Chain A"/>
    <property type="match status" value="1"/>
</dbReference>